<keyword evidence="5" id="KW-0028">Amino-acid biosynthesis</keyword>
<dbReference type="GO" id="GO:0005829">
    <property type="term" value="C:cytosol"/>
    <property type="evidence" value="ECO:0007669"/>
    <property type="project" value="TreeGrafter"/>
</dbReference>
<dbReference type="CDD" id="cd01065">
    <property type="entry name" value="NAD_bind_Shikimate_DH"/>
    <property type="match status" value="1"/>
</dbReference>
<dbReference type="Proteomes" id="UP000264036">
    <property type="component" value="Unassembled WGS sequence"/>
</dbReference>
<keyword evidence="4" id="KW-0560">Oxidoreductase</keyword>
<dbReference type="PANTHER" id="PTHR21089">
    <property type="entry name" value="SHIKIMATE DEHYDROGENASE"/>
    <property type="match status" value="1"/>
</dbReference>
<evidence type="ECO:0000256" key="5">
    <source>
        <dbReference type="ARBA" id="ARBA00023141"/>
    </source>
</evidence>
<dbReference type="EC" id="1.1.1.25" evidence="2"/>
<dbReference type="Gene3D" id="3.40.50.720">
    <property type="entry name" value="NAD(P)-binding Rossmann-like Domain"/>
    <property type="match status" value="1"/>
</dbReference>
<dbReference type="GO" id="GO:0019632">
    <property type="term" value="P:shikimate metabolic process"/>
    <property type="evidence" value="ECO:0007669"/>
    <property type="project" value="TreeGrafter"/>
</dbReference>
<dbReference type="InterPro" id="IPR046346">
    <property type="entry name" value="Aminoacid_DH-like_N_sf"/>
</dbReference>
<comment type="catalytic activity">
    <reaction evidence="6">
        <text>shikimate + NADP(+) = 3-dehydroshikimate + NADPH + H(+)</text>
        <dbReference type="Rhea" id="RHEA:17737"/>
        <dbReference type="ChEBI" id="CHEBI:15378"/>
        <dbReference type="ChEBI" id="CHEBI:16630"/>
        <dbReference type="ChEBI" id="CHEBI:36208"/>
        <dbReference type="ChEBI" id="CHEBI:57783"/>
        <dbReference type="ChEBI" id="CHEBI:58349"/>
        <dbReference type="EC" id="1.1.1.25"/>
    </reaction>
</comment>
<reference evidence="9 10" key="1">
    <citation type="journal article" date="2018" name="Nat. Biotechnol.">
        <title>A standardized bacterial taxonomy based on genome phylogeny substantially revises the tree of life.</title>
        <authorList>
            <person name="Parks D.H."/>
            <person name="Chuvochina M."/>
            <person name="Waite D.W."/>
            <person name="Rinke C."/>
            <person name="Skarshewski A."/>
            <person name="Chaumeil P.A."/>
            <person name="Hugenholtz P."/>
        </authorList>
    </citation>
    <scope>NUCLEOTIDE SEQUENCE [LARGE SCALE GENOMIC DNA]</scope>
    <source>
        <strain evidence="9">UBA10707</strain>
    </source>
</reference>
<evidence type="ECO:0000256" key="6">
    <source>
        <dbReference type="ARBA" id="ARBA00049442"/>
    </source>
</evidence>
<protein>
    <recommendedName>
        <fullName evidence="2">shikimate dehydrogenase (NADP(+))</fullName>
        <ecNumber evidence="2">1.1.1.25</ecNumber>
    </recommendedName>
</protein>
<dbReference type="UniPathway" id="UPA00053">
    <property type="reaction ID" value="UER00087"/>
</dbReference>
<comment type="caution">
    <text evidence="9">The sequence shown here is derived from an EMBL/GenBank/DDBJ whole genome shotgun (WGS) entry which is preliminary data.</text>
</comment>
<keyword evidence="3" id="KW-0521">NADP</keyword>
<gene>
    <name evidence="9" type="ORF">DD666_12225</name>
</gene>
<dbReference type="SUPFAM" id="SSF53223">
    <property type="entry name" value="Aminoacid dehydrogenase-like, N-terminal domain"/>
    <property type="match status" value="1"/>
</dbReference>
<evidence type="ECO:0000256" key="1">
    <source>
        <dbReference type="ARBA" id="ARBA00004871"/>
    </source>
</evidence>
<evidence type="ECO:0000256" key="3">
    <source>
        <dbReference type="ARBA" id="ARBA00022857"/>
    </source>
</evidence>
<sequence>MKEITGTTKLIGILADPIHHVKTPQRMNEHLSTVGYDGVLVPMHTKPAHLAATVNGLRNLENLLGVIVTVPHKTAVLALCDDASEATRLIGAANVVRREADGRLVATMLDGEGFVRGLKDAGRAIKGKSAYLAGAGGAANAIGFALVQAGVSQLTIANRTTARAQDLLERIKSLYPDAVVRVGTADPSGHDLVVNATSLGLAEGDPLPLDTSKLEPTQLVCEIIMQPADTALLKAAQAKGCAIHNGAPMLAGQIALMAEFLGVDAE</sequence>
<dbReference type="Pfam" id="PF08501">
    <property type="entry name" value="Shikimate_dh_N"/>
    <property type="match status" value="1"/>
</dbReference>
<keyword evidence="5" id="KW-0057">Aromatic amino acid biosynthesis</keyword>
<dbReference type="PANTHER" id="PTHR21089:SF1">
    <property type="entry name" value="BIFUNCTIONAL 3-DEHYDROQUINATE DEHYDRATASE_SHIKIMATE DEHYDROGENASE, CHLOROPLASTIC"/>
    <property type="match status" value="1"/>
</dbReference>
<evidence type="ECO:0000313" key="9">
    <source>
        <dbReference type="EMBL" id="HBP30170.1"/>
    </source>
</evidence>
<evidence type="ECO:0000313" key="10">
    <source>
        <dbReference type="Proteomes" id="UP000264036"/>
    </source>
</evidence>
<feature type="domain" description="Shikimate dehydrogenase substrate binding N-terminal" evidence="8">
    <location>
        <begin position="13"/>
        <end position="96"/>
    </location>
</feature>
<comment type="pathway">
    <text evidence="1">Metabolic intermediate biosynthesis; chorismate biosynthesis; chorismate from D-erythrose 4-phosphate and phosphoenolpyruvate: step 4/7.</text>
</comment>
<dbReference type="GO" id="GO:0004764">
    <property type="term" value="F:shikimate 3-dehydrogenase (NADP+) activity"/>
    <property type="evidence" value="ECO:0007669"/>
    <property type="project" value="UniProtKB-EC"/>
</dbReference>
<dbReference type="InterPro" id="IPR013708">
    <property type="entry name" value="Shikimate_DH-bd_N"/>
</dbReference>
<organism evidence="9 10">
    <name type="scientific">Advenella kashmirensis</name>
    <dbReference type="NCBI Taxonomy" id="310575"/>
    <lineage>
        <taxon>Bacteria</taxon>
        <taxon>Pseudomonadati</taxon>
        <taxon>Pseudomonadota</taxon>
        <taxon>Betaproteobacteria</taxon>
        <taxon>Burkholderiales</taxon>
        <taxon>Alcaligenaceae</taxon>
    </lineage>
</organism>
<evidence type="ECO:0000256" key="4">
    <source>
        <dbReference type="ARBA" id="ARBA00023002"/>
    </source>
</evidence>
<accession>A0A356LGN3</accession>
<dbReference type="Gene3D" id="3.40.50.10860">
    <property type="entry name" value="Leucine Dehydrogenase, chain A, domain 1"/>
    <property type="match status" value="1"/>
</dbReference>
<dbReference type="InterPro" id="IPR036291">
    <property type="entry name" value="NAD(P)-bd_dom_sf"/>
</dbReference>
<evidence type="ECO:0000259" key="8">
    <source>
        <dbReference type="Pfam" id="PF08501"/>
    </source>
</evidence>
<name>A0A356LGN3_9BURK</name>
<dbReference type="InterPro" id="IPR006151">
    <property type="entry name" value="Shikm_DH/Glu-tRNA_Rdtase"/>
</dbReference>
<dbReference type="GO" id="GO:0009073">
    <property type="term" value="P:aromatic amino acid family biosynthetic process"/>
    <property type="evidence" value="ECO:0007669"/>
    <property type="project" value="UniProtKB-KW"/>
</dbReference>
<dbReference type="EMBL" id="DOEK01000029">
    <property type="protein sequence ID" value="HBP30170.1"/>
    <property type="molecule type" value="Genomic_DNA"/>
</dbReference>
<dbReference type="SUPFAM" id="SSF51735">
    <property type="entry name" value="NAD(P)-binding Rossmann-fold domains"/>
    <property type="match status" value="1"/>
</dbReference>
<dbReference type="GO" id="GO:0009423">
    <property type="term" value="P:chorismate biosynthetic process"/>
    <property type="evidence" value="ECO:0007669"/>
    <property type="project" value="UniProtKB-UniPathway"/>
</dbReference>
<proteinExistence type="predicted"/>
<evidence type="ECO:0000259" key="7">
    <source>
        <dbReference type="Pfam" id="PF01488"/>
    </source>
</evidence>
<dbReference type="InterPro" id="IPR022893">
    <property type="entry name" value="Shikimate_DH_fam"/>
</dbReference>
<dbReference type="Pfam" id="PF01488">
    <property type="entry name" value="Shikimate_DH"/>
    <property type="match status" value="1"/>
</dbReference>
<dbReference type="GO" id="GO:0050661">
    <property type="term" value="F:NADP binding"/>
    <property type="evidence" value="ECO:0007669"/>
    <property type="project" value="TreeGrafter"/>
</dbReference>
<evidence type="ECO:0000256" key="2">
    <source>
        <dbReference type="ARBA" id="ARBA00012962"/>
    </source>
</evidence>
<feature type="domain" description="Quinate/shikimate 5-dehydrogenase/glutamyl-tRNA reductase" evidence="7">
    <location>
        <begin position="124"/>
        <end position="173"/>
    </location>
</feature>
<dbReference type="AlphaFoldDB" id="A0A356LGN3"/>